<accession>A0ABX0YET6</accession>
<dbReference type="InterPro" id="IPR050345">
    <property type="entry name" value="Aliph_Amidase/BUP"/>
</dbReference>
<keyword evidence="4" id="KW-1185">Reference proteome</keyword>
<dbReference type="CDD" id="cd07197">
    <property type="entry name" value="nitrilase"/>
    <property type="match status" value="1"/>
</dbReference>
<dbReference type="PROSITE" id="PS50263">
    <property type="entry name" value="CN_HYDROLASE"/>
    <property type="match status" value="1"/>
</dbReference>
<keyword evidence="1 3" id="KW-0378">Hydrolase</keyword>
<comment type="caution">
    <text evidence="3">The sequence shown here is derived from an EMBL/GenBank/DDBJ whole genome shotgun (WGS) entry which is preliminary data.</text>
</comment>
<dbReference type="GO" id="GO:0016787">
    <property type="term" value="F:hydrolase activity"/>
    <property type="evidence" value="ECO:0007669"/>
    <property type="project" value="UniProtKB-KW"/>
</dbReference>
<sequence>MAQATPGPSHRRDISVCAAQYCAVAGNIEANIARHEHFMRQAAQHQVAFLLFPELSLTGYEPSLAAQLALPPGAPCLQPLRVLARQLRMTTAVGLPVRLAGQSTVMVGALVLGADGSQALYTKQHLHEGEDAVFSPGTGGALVEVSGEPLALSVCADFTHASHAQAAARAGADIYAASVLISEAGYAKDSALLQGYAAAHPFGVLMANHGGPSGGWACAGRSAFWAPGGRLVMSAAGTGDCLVIARRQADVWEGEVLAVQAGV</sequence>
<evidence type="ECO:0000313" key="3">
    <source>
        <dbReference type="EMBL" id="NJP01918.1"/>
    </source>
</evidence>
<gene>
    <name evidence="3" type="ORF">HBH25_13785</name>
</gene>
<protein>
    <submittedName>
        <fullName evidence="3">Carbon-nitrogen hydrolase family protein</fullName>
    </submittedName>
</protein>
<dbReference type="SUPFAM" id="SSF56317">
    <property type="entry name" value="Carbon-nitrogen hydrolase"/>
    <property type="match status" value="1"/>
</dbReference>
<dbReference type="Gene3D" id="3.60.110.10">
    <property type="entry name" value="Carbon-nitrogen hydrolase"/>
    <property type="match status" value="1"/>
</dbReference>
<evidence type="ECO:0000256" key="1">
    <source>
        <dbReference type="ARBA" id="ARBA00022801"/>
    </source>
</evidence>
<proteinExistence type="predicted"/>
<dbReference type="InterPro" id="IPR036526">
    <property type="entry name" value="C-N_Hydrolase_sf"/>
</dbReference>
<dbReference type="Pfam" id="PF00795">
    <property type="entry name" value="CN_hydrolase"/>
    <property type="match status" value="1"/>
</dbReference>
<name>A0ABX0YET6_9PSED</name>
<evidence type="ECO:0000259" key="2">
    <source>
        <dbReference type="PROSITE" id="PS50263"/>
    </source>
</evidence>
<organism evidence="3 4">
    <name type="scientific">Pseudomonas quercus</name>
    <dbReference type="NCBI Taxonomy" id="2722792"/>
    <lineage>
        <taxon>Bacteria</taxon>
        <taxon>Pseudomonadati</taxon>
        <taxon>Pseudomonadota</taxon>
        <taxon>Gammaproteobacteria</taxon>
        <taxon>Pseudomonadales</taxon>
        <taxon>Pseudomonadaceae</taxon>
        <taxon>Pseudomonas</taxon>
    </lineage>
</organism>
<feature type="domain" description="CN hydrolase" evidence="2">
    <location>
        <begin position="14"/>
        <end position="251"/>
    </location>
</feature>
<dbReference type="EMBL" id="JAAVJI010000007">
    <property type="protein sequence ID" value="NJP01918.1"/>
    <property type="molecule type" value="Genomic_DNA"/>
</dbReference>
<reference evidence="3 4" key="1">
    <citation type="submission" date="2020-03" db="EMBL/GenBank/DDBJ databases">
        <authorList>
            <person name="Wang L."/>
            <person name="He N."/>
            <person name="Li Y."/>
            <person name="Fang Y."/>
            <person name="Zhang F."/>
        </authorList>
    </citation>
    <scope>NUCLEOTIDE SEQUENCE [LARGE SCALE GENOMIC DNA]</scope>
    <source>
        <strain evidence="4">hsmgli-8</strain>
    </source>
</reference>
<dbReference type="InterPro" id="IPR003010">
    <property type="entry name" value="C-N_Hydrolase"/>
</dbReference>
<dbReference type="PANTHER" id="PTHR43674">
    <property type="entry name" value="NITRILASE C965.09-RELATED"/>
    <property type="match status" value="1"/>
</dbReference>
<dbReference type="Proteomes" id="UP000746535">
    <property type="component" value="Unassembled WGS sequence"/>
</dbReference>
<dbReference type="PANTHER" id="PTHR43674:SF2">
    <property type="entry name" value="BETA-UREIDOPROPIONASE"/>
    <property type="match status" value="1"/>
</dbReference>
<dbReference type="RefSeq" id="WP_168084485.1">
    <property type="nucleotide sequence ID" value="NZ_JAAVJI010000007.1"/>
</dbReference>
<evidence type="ECO:0000313" key="4">
    <source>
        <dbReference type="Proteomes" id="UP000746535"/>
    </source>
</evidence>